<dbReference type="SMART" id="SM00382">
    <property type="entry name" value="AAA"/>
    <property type="match status" value="1"/>
</dbReference>
<keyword evidence="3" id="KW-0067">ATP-binding</keyword>
<dbReference type="InterPro" id="IPR003593">
    <property type="entry name" value="AAA+_ATPase"/>
</dbReference>
<reference evidence="5 6" key="1">
    <citation type="journal article" date="2015" name="Genome Announc.">
        <title>Expanding the biotechnology potential of lactobacilli through comparative genomics of 213 strains and associated genera.</title>
        <authorList>
            <person name="Sun Z."/>
            <person name="Harris H.M."/>
            <person name="McCann A."/>
            <person name="Guo C."/>
            <person name="Argimon S."/>
            <person name="Zhang W."/>
            <person name="Yang X."/>
            <person name="Jeffery I.B."/>
            <person name="Cooney J.C."/>
            <person name="Kagawa T.F."/>
            <person name="Liu W."/>
            <person name="Song Y."/>
            <person name="Salvetti E."/>
            <person name="Wrobel A."/>
            <person name="Rasinkangas P."/>
            <person name="Parkhill J."/>
            <person name="Rea M.C."/>
            <person name="O'Sullivan O."/>
            <person name="Ritari J."/>
            <person name="Douillard F.P."/>
            <person name="Paul Ross R."/>
            <person name="Yang R."/>
            <person name="Briner A.E."/>
            <person name="Felis G.E."/>
            <person name="de Vos W.M."/>
            <person name="Barrangou R."/>
            <person name="Klaenhammer T.R."/>
            <person name="Caufield P.W."/>
            <person name="Cui Y."/>
            <person name="Zhang H."/>
            <person name="O'Toole P.W."/>
        </authorList>
    </citation>
    <scope>NUCLEOTIDE SEQUENCE [LARGE SCALE GENOMIC DNA]</scope>
    <source>
        <strain evidence="5 6">DSM 18382</strain>
    </source>
</reference>
<dbReference type="Proteomes" id="UP000051966">
    <property type="component" value="Unassembled WGS sequence"/>
</dbReference>
<name>A0A0R1VFB3_9LACO</name>
<dbReference type="EMBL" id="AZFY01000121">
    <property type="protein sequence ID" value="KRM04288.1"/>
    <property type="molecule type" value="Genomic_DNA"/>
</dbReference>
<dbReference type="PROSITE" id="PS50893">
    <property type="entry name" value="ABC_TRANSPORTER_2"/>
    <property type="match status" value="1"/>
</dbReference>
<proteinExistence type="predicted"/>
<accession>A0A0R1VFB3</accession>
<dbReference type="Gene3D" id="3.40.50.300">
    <property type="entry name" value="P-loop containing nucleotide triphosphate hydrolases"/>
    <property type="match status" value="1"/>
</dbReference>
<evidence type="ECO:0000256" key="3">
    <source>
        <dbReference type="ARBA" id="ARBA00022840"/>
    </source>
</evidence>
<feature type="domain" description="ABC transporter" evidence="4">
    <location>
        <begin position="8"/>
        <end position="238"/>
    </location>
</feature>
<protein>
    <submittedName>
        <fullName evidence="5">Sulfate-transporting ATPase</fullName>
    </submittedName>
</protein>
<keyword evidence="6" id="KW-1185">Reference proteome</keyword>
<dbReference type="AlphaFoldDB" id="A0A0R1VFB3"/>
<dbReference type="InterPro" id="IPR003439">
    <property type="entry name" value="ABC_transporter-like_ATP-bd"/>
</dbReference>
<dbReference type="PATRIC" id="fig|1423743.5.peg.925"/>
<dbReference type="InterPro" id="IPR051782">
    <property type="entry name" value="ABC_Transporter_VariousFunc"/>
</dbReference>
<comment type="caution">
    <text evidence="5">The sequence shown here is derived from an EMBL/GenBank/DDBJ whole genome shotgun (WGS) entry which is preliminary data.</text>
</comment>
<dbReference type="PANTHER" id="PTHR42939">
    <property type="entry name" value="ABC TRANSPORTER ATP-BINDING PROTEIN ALBC-RELATED"/>
    <property type="match status" value="1"/>
</dbReference>
<dbReference type="SUPFAM" id="SSF52540">
    <property type="entry name" value="P-loop containing nucleoside triphosphate hydrolases"/>
    <property type="match status" value="1"/>
</dbReference>
<evidence type="ECO:0000313" key="5">
    <source>
        <dbReference type="EMBL" id="KRM04288.1"/>
    </source>
</evidence>
<dbReference type="InterPro" id="IPR027417">
    <property type="entry name" value="P-loop_NTPase"/>
</dbReference>
<dbReference type="CDD" id="cd03230">
    <property type="entry name" value="ABC_DR_subfamily_A"/>
    <property type="match status" value="1"/>
</dbReference>
<dbReference type="GO" id="GO:0016887">
    <property type="term" value="F:ATP hydrolysis activity"/>
    <property type="evidence" value="ECO:0007669"/>
    <property type="project" value="InterPro"/>
</dbReference>
<evidence type="ECO:0000256" key="1">
    <source>
        <dbReference type="ARBA" id="ARBA00022448"/>
    </source>
</evidence>
<keyword evidence="1" id="KW-0813">Transport</keyword>
<dbReference type="PANTHER" id="PTHR42939:SF5">
    <property type="entry name" value="ABC-TYPE TRANSPORTER ATP-BINDING PROTEIN ECSA"/>
    <property type="match status" value="1"/>
</dbReference>
<dbReference type="InterPro" id="IPR017871">
    <property type="entry name" value="ABC_transporter-like_CS"/>
</dbReference>
<keyword evidence="2" id="KW-0547">Nucleotide-binding</keyword>
<evidence type="ECO:0000256" key="2">
    <source>
        <dbReference type="ARBA" id="ARBA00022741"/>
    </source>
</evidence>
<evidence type="ECO:0000313" key="6">
    <source>
        <dbReference type="Proteomes" id="UP000051966"/>
    </source>
</evidence>
<dbReference type="GO" id="GO:0005524">
    <property type="term" value="F:ATP binding"/>
    <property type="evidence" value="ECO:0007669"/>
    <property type="project" value="UniProtKB-KW"/>
</dbReference>
<dbReference type="Pfam" id="PF00005">
    <property type="entry name" value="ABC_tran"/>
    <property type="match status" value="1"/>
</dbReference>
<evidence type="ECO:0000259" key="4">
    <source>
        <dbReference type="PROSITE" id="PS50893"/>
    </source>
</evidence>
<sequence length="250" mass="28044">MWSEKMTLQVSNLVGGYSQVPVLKDVTFDVKDGELVGLIGLNGAGKSTTINHIIGLLTPFKGNVKINGVAINDDVKKYKEQIAYIPEQPIVYKELTLKEHLEMTMLAYNLDQQAAWKRADKLLKIFRLDNKLNWFPDNFSKGMRQKVMIVCAFLTNAKLFIIDEPFLGLDPLAVNDLLNLISERKKQGASILMSTHVLDTAQRYCDRFVLLHDGKVRTEGTLAQLQALFPEAGESLNDIYLTLAREGDAS</sequence>
<organism evidence="5 6">
    <name type="scientific">Lentilactobacillus farraginis DSM 18382 = JCM 14108</name>
    <dbReference type="NCBI Taxonomy" id="1423743"/>
    <lineage>
        <taxon>Bacteria</taxon>
        <taxon>Bacillati</taxon>
        <taxon>Bacillota</taxon>
        <taxon>Bacilli</taxon>
        <taxon>Lactobacillales</taxon>
        <taxon>Lactobacillaceae</taxon>
        <taxon>Lentilactobacillus</taxon>
    </lineage>
</organism>
<gene>
    <name evidence="5" type="ORF">FD41_GL000896</name>
</gene>
<dbReference type="PROSITE" id="PS00211">
    <property type="entry name" value="ABC_TRANSPORTER_1"/>
    <property type="match status" value="1"/>
</dbReference>